<dbReference type="EMBL" id="JACXVP010000002">
    <property type="protein sequence ID" value="KAG5621146.1"/>
    <property type="molecule type" value="Genomic_DNA"/>
</dbReference>
<evidence type="ECO:0000313" key="1">
    <source>
        <dbReference type="EMBL" id="KAG5621146.1"/>
    </source>
</evidence>
<evidence type="ECO:0000313" key="2">
    <source>
        <dbReference type="Proteomes" id="UP000824120"/>
    </source>
</evidence>
<protein>
    <submittedName>
        <fullName evidence="1">Uncharacterized protein</fullName>
    </submittedName>
</protein>
<keyword evidence="2" id="KW-1185">Reference proteome</keyword>
<name>A0A9J6AA79_SOLCO</name>
<comment type="caution">
    <text evidence="1">The sequence shown here is derived from an EMBL/GenBank/DDBJ whole genome shotgun (WGS) entry which is preliminary data.</text>
</comment>
<organism evidence="1 2">
    <name type="scientific">Solanum commersonii</name>
    <name type="common">Commerson's wild potato</name>
    <name type="synonym">Commerson's nightshade</name>
    <dbReference type="NCBI Taxonomy" id="4109"/>
    <lineage>
        <taxon>Eukaryota</taxon>
        <taxon>Viridiplantae</taxon>
        <taxon>Streptophyta</taxon>
        <taxon>Embryophyta</taxon>
        <taxon>Tracheophyta</taxon>
        <taxon>Spermatophyta</taxon>
        <taxon>Magnoliopsida</taxon>
        <taxon>eudicotyledons</taxon>
        <taxon>Gunneridae</taxon>
        <taxon>Pentapetalae</taxon>
        <taxon>asterids</taxon>
        <taxon>lamiids</taxon>
        <taxon>Solanales</taxon>
        <taxon>Solanaceae</taxon>
        <taxon>Solanoideae</taxon>
        <taxon>Solaneae</taxon>
        <taxon>Solanum</taxon>
    </lineage>
</organism>
<gene>
    <name evidence="1" type="ORF">H5410_006364</name>
</gene>
<dbReference type="AlphaFoldDB" id="A0A9J6AA79"/>
<accession>A0A9J6AA79</accession>
<reference evidence="1 2" key="1">
    <citation type="submission" date="2020-09" db="EMBL/GenBank/DDBJ databases">
        <title>De no assembly of potato wild relative species, Solanum commersonii.</title>
        <authorList>
            <person name="Cho K."/>
        </authorList>
    </citation>
    <scope>NUCLEOTIDE SEQUENCE [LARGE SCALE GENOMIC DNA]</scope>
    <source>
        <strain evidence="1">LZ3.2</strain>
        <tissue evidence="1">Leaf</tissue>
    </source>
</reference>
<dbReference type="Proteomes" id="UP000824120">
    <property type="component" value="Chromosome 2"/>
</dbReference>
<sequence length="101" mass="11636">MNKETLWVKWVHGIYLREVTSIWSHRAPIDSSWYWRKLNAIKEQIHGWYCKGTESSTGSRGVVAGAGMAKQCICSPTIHLGSFRCRHHHADYKWVVPLGNK</sequence>
<dbReference type="OrthoDB" id="1304137at2759"/>
<proteinExistence type="predicted"/>